<keyword evidence="4" id="KW-1185">Reference proteome</keyword>
<dbReference type="Pfam" id="PF00379">
    <property type="entry name" value="Chitin_bind_4"/>
    <property type="match status" value="1"/>
</dbReference>
<organism evidence="3 4">
    <name type="scientific">Argiope bruennichi</name>
    <name type="common">Wasp spider</name>
    <name type="synonym">Aranea bruennichi</name>
    <dbReference type="NCBI Taxonomy" id="94029"/>
    <lineage>
        <taxon>Eukaryota</taxon>
        <taxon>Metazoa</taxon>
        <taxon>Ecdysozoa</taxon>
        <taxon>Arthropoda</taxon>
        <taxon>Chelicerata</taxon>
        <taxon>Arachnida</taxon>
        <taxon>Araneae</taxon>
        <taxon>Araneomorphae</taxon>
        <taxon>Entelegynae</taxon>
        <taxon>Araneoidea</taxon>
        <taxon>Araneidae</taxon>
        <taxon>Argiope</taxon>
    </lineage>
</organism>
<feature type="signal peptide" evidence="2">
    <location>
        <begin position="1"/>
        <end position="17"/>
    </location>
</feature>
<dbReference type="PANTHER" id="PTHR10380:SF235">
    <property type="entry name" value="CUTICULAR PROTEIN 73D, ISOFORM B"/>
    <property type="match status" value="1"/>
</dbReference>
<gene>
    <name evidence="3" type="ORF">HNY73_013231</name>
</gene>
<dbReference type="AlphaFoldDB" id="A0A8T0EY60"/>
<feature type="chain" id="PRO_5035757084" evidence="2">
    <location>
        <begin position="18"/>
        <end position="355"/>
    </location>
</feature>
<dbReference type="PROSITE" id="PS51155">
    <property type="entry name" value="CHIT_BIND_RR_2"/>
    <property type="match status" value="1"/>
</dbReference>
<dbReference type="PANTHER" id="PTHR10380">
    <property type="entry name" value="CUTICLE PROTEIN"/>
    <property type="match status" value="1"/>
</dbReference>
<accession>A0A8T0EY60</accession>
<evidence type="ECO:0000256" key="1">
    <source>
        <dbReference type="PROSITE-ProRule" id="PRU00497"/>
    </source>
</evidence>
<dbReference type="Proteomes" id="UP000807504">
    <property type="component" value="Unassembled WGS sequence"/>
</dbReference>
<dbReference type="InterPro" id="IPR050468">
    <property type="entry name" value="Cuticle_Struct_Prot"/>
</dbReference>
<reference evidence="3" key="2">
    <citation type="submission" date="2020-06" db="EMBL/GenBank/DDBJ databases">
        <authorList>
            <person name="Sheffer M."/>
        </authorList>
    </citation>
    <scope>NUCLEOTIDE SEQUENCE</scope>
</reference>
<name>A0A8T0EY60_ARGBR</name>
<comment type="caution">
    <text evidence="3">The sequence shown here is derived from an EMBL/GenBank/DDBJ whole genome shotgun (WGS) entry which is preliminary data.</text>
</comment>
<dbReference type="GO" id="GO:0062129">
    <property type="term" value="C:chitin-based extracellular matrix"/>
    <property type="evidence" value="ECO:0007669"/>
    <property type="project" value="TreeGrafter"/>
</dbReference>
<protein>
    <submittedName>
        <fullName evidence="3">Cuticle protein 16.8 like protein</fullName>
    </submittedName>
</protein>
<evidence type="ECO:0000313" key="4">
    <source>
        <dbReference type="Proteomes" id="UP000807504"/>
    </source>
</evidence>
<reference evidence="3" key="1">
    <citation type="journal article" date="2020" name="bioRxiv">
        <title>Chromosome-level reference genome of the European wasp spider Argiope bruennichi: a resource for studies on range expansion and evolutionary adaptation.</title>
        <authorList>
            <person name="Sheffer M.M."/>
            <person name="Hoppe A."/>
            <person name="Krehenwinkel H."/>
            <person name="Uhl G."/>
            <person name="Kuss A.W."/>
            <person name="Jensen L."/>
            <person name="Jensen C."/>
            <person name="Gillespie R.G."/>
            <person name="Hoff K.J."/>
            <person name="Prost S."/>
        </authorList>
    </citation>
    <scope>NUCLEOTIDE SEQUENCE</scope>
</reference>
<keyword evidence="2" id="KW-0732">Signal</keyword>
<dbReference type="InterPro" id="IPR000618">
    <property type="entry name" value="Insect_cuticle"/>
</dbReference>
<keyword evidence="1" id="KW-0193">Cuticle</keyword>
<evidence type="ECO:0000313" key="3">
    <source>
        <dbReference type="EMBL" id="KAF8783010.1"/>
    </source>
</evidence>
<proteinExistence type="predicted"/>
<dbReference type="EMBL" id="JABXBU010001863">
    <property type="protein sequence ID" value="KAF8783010.1"/>
    <property type="molecule type" value="Genomic_DNA"/>
</dbReference>
<evidence type="ECO:0000256" key="2">
    <source>
        <dbReference type="SAM" id="SignalP"/>
    </source>
</evidence>
<dbReference type="GO" id="GO:0008010">
    <property type="term" value="F:structural constituent of chitin-based larval cuticle"/>
    <property type="evidence" value="ECO:0007669"/>
    <property type="project" value="TreeGrafter"/>
</dbReference>
<sequence>MIDKVLLFAIISTVCNCAVLQDSTRMVLNEEDLQESTNPSIPYNFEYDSRDQNGTLLFRKESKDGSGKVEGRYGYKDMHGIERIVEYVADKDGYRAKIRTNEPGIDRTNSAGVEFYADTSNQHVQIAKKNGENVAAIRYSPDVTAEEKKNLVAEKVNAEIANQYSEVLSHPSSLRSQHHLFPQRQSDILRLNKNVQLNSVQLNQPREIPTTPSSEYISTPQQLHYSQQFSAVTDGRQQFEVLNAQAPATQYVSSQAQPQLIPANHQVVAIPLDQFYIPQNQQPVALQNGAVSSTTQVQTLAPQVIPSQPYYSLESQPQQGSWQVPSSYAQASPKGMTLQADRTNIIKTFPNKFLE</sequence>